<proteinExistence type="predicted"/>
<evidence type="ECO:0000313" key="2">
    <source>
        <dbReference type="EMBL" id="ASE38199.2"/>
    </source>
</evidence>
<dbReference type="SUPFAM" id="SSF52540">
    <property type="entry name" value="P-loop containing nucleoside triphosphate hydrolases"/>
    <property type="match status" value="1"/>
</dbReference>
<dbReference type="InterPro" id="IPR027417">
    <property type="entry name" value="P-loop_NTPase"/>
</dbReference>
<dbReference type="InterPro" id="IPR011646">
    <property type="entry name" value="KAP_P-loop"/>
</dbReference>
<evidence type="ECO:0000313" key="3">
    <source>
        <dbReference type="Proteomes" id="UP000197050"/>
    </source>
</evidence>
<dbReference type="EMBL" id="CP022048">
    <property type="protein sequence ID" value="ASE38199.2"/>
    <property type="molecule type" value="Genomic_DNA"/>
</dbReference>
<accession>A0A1Z3U4J2</accession>
<evidence type="ECO:0000259" key="1">
    <source>
        <dbReference type="Pfam" id="PF07693"/>
    </source>
</evidence>
<feature type="domain" description="KAP NTPase" evidence="1">
    <location>
        <begin position="50"/>
        <end position="319"/>
    </location>
</feature>
<protein>
    <recommendedName>
        <fullName evidence="1">KAP NTPase domain-containing protein</fullName>
    </recommendedName>
</protein>
<name>A0A1Z3U4J2_BREVE</name>
<dbReference type="Proteomes" id="UP000197050">
    <property type="component" value="Chromosome"/>
</dbReference>
<dbReference type="AlphaFoldDB" id="A0A1Z3U4J2"/>
<gene>
    <name evidence="2" type="ORF">CEP68_00995</name>
</gene>
<reference evidence="3" key="1">
    <citation type="submission" date="2017-06" db="EMBL/GenBank/DDBJ databases">
        <title>FDA dAtabase for Regulatory Grade micrObial Sequences (FDA-ARGOS): Supporting development and validation of Infectious Disease Dx tests.</title>
        <authorList>
            <person name="Minogue T."/>
            <person name="Wolcott M."/>
            <person name="Wasieloski L."/>
            <person name="Aguilar W."/>
            <person name="Moore D."/>
            <person name="Tallon L."/>
            <person name="Sadzewicz L."/>
            <person name="Sengamalay N."/>
            <person name="Ott S."/>
            <person name="Godinez A."/>
            <person name="Nagaraj S."/>
            <person name="Nadendla S."/>
            <person name="Geyer C."/>
            <person name="Sichtig H."/>
        </authorList>
    </citation>
    <scope>NUCLEOTIDE SEQUENCE [LARGE SCALE GENOMIC DNA]</scope>
    <source>
        <strain evidence="3">FDAARGOS_289</strain>
    </source>
</reference>
<sequence length="493" mass="54505">MHLHTSRMSDSNSLPINPYAEIWAGDLFSRQKDATMLAAYIESIAGRPNLREDHKGFTISVDAEYGTGKSYFLKRLSRHLSVKHPVAFVDAWADDLADDPLTAIAATLSKALGPLTAKDQMVANSMEIVTGKVGTIAKIVGKGIVKKAVALALTESVSNELFDVVSPDDAEKFEDTLKDAGNIIGDGLVDGITQKSSTKLMTEKIANFKAGQGAVVELKISLEDLVRSIDKTNLTAPIVVIIDELDRCRPPYAIKLLEELKHLFDVSGIVFVLGLNSSQLSKAIKAAYGPEFDGVSYLRRFIDRQYTLGMPDLKPLVAHVTRELSLDSSRLECLQTKERGKVERHDDPSRMIARYMEMYGVNARSTFSVGDILQTCLAVTAPNELFMPVLMPHVIAKSLHLNPRQLTVGPVPNWNYILYSEDYDNKYDEMSPESYFTQATKIVGSSQNEMMHLINSGNRVARSLSNYIFNKSAHDLSHPANYANLMEAVARFS</sequence>
<organism evidence="2 3">
    <name type="scientific">Brevundimonas vesicularis</name>
    <name type="common">Pseudomonas vesicularis</name>
    <dbReference type="NCBI Taxonomy" id="41276"/>
    <lineage>
        <taxon>Bacteria</taxon>
        <taxon>Pseudomonadati</taxon>
        <taxon>Pseudomonadota</taxon>
        <taxon>Alphaproteobacteria</taxon>
        <taxon>Caulobacterales</taxon>
        <taxon>Caulobacteraceae</taxon>
        <taxon>Brevundimonas</taxon>
    </lineage>
</organism>
<dbReference type="KEGG" id="bvc:CEP68_00995"/>
<dbReference type="Pfam" id="PF07693">
    <property type="entry name" value="KAP_NTPase"/>
    <property type="match status" value="1"/>
</dbReference>